<accession>A0A2H1I414</accession>
<evidence type="ECO:0000256" key="2">
    <source>
        <dbReference type="ARBA" id="ARBA00023002"/>
    </source>
</evidence>
<gene>
    <name evidence="4" type="ORF">BANT10_00542</name>
</gene>
<dbReference type="AlphaFoldDB" id="A0A2H1I414"/>
<sequence>MDLNLTGNVVIVTGGTSGIGLATTELLTREGAHVVVLARGTTDVALPKGAELFKTDLTDPHAATEAVEAVRARHGRLDGLVNNAAILISQPSFADIDDEQWHRIFELNLHAGIRLIRAALPLLAAAEGGGSIVHIASEAARMPDPTIADYAAAKAALLSVSKSLAIDYGGRVRSNVISPGPTRTALFDAPRGFAEQLAERFELPPEEAIEHFIQKERRLPTGRIGAPTDIAGPVTYLLSARAAQVTGAEWSIDGGALRQI</sequence>
<evidence type="ECO:0000259" key="3">
    <source>
        <dbReference type="SMART" id="SM00822"/>
    </source>
</evidence>
<dbReference type="Proteomes" id="UP000234342">
    <property type="component" value="Unassembled WGS sequence"/>
</dbReference>
<organism evidence="4 5">
    <name type="scientific">Brevibacterium antiquum</name>
    <dbReference type="NCBI Taxonomy" id="234835"/>
    <lineage>
        <taxon>Bacteria</taxon>
        <taxon>Bacillati</taxon>
        <taxon>Actinomycetota</taxon>
        <taxon>Actinomycetes</taxon>
        <taxon>Micrococcales</taxon>
        <taxon>Brevibacteriaceae</taxon>
        <taxon>Brevibacterium</taxon>
    </lineage>
</organism>
<dbReference type="SUPFAM" id="SSF51735">
    <property type="entry name" value="NAD(P)-binding Rossmann-fold domains"/>
    <property type="match status" value="1"/>
</dbReference>
<dbReference type="PRINTS" id="PR00081">
    <property type="entry name" value="GDHRDH"/>
</dbReference>
<feature type="domain" description="Ketoreductase" evidence="3">
    <location>
        <begin position="8"/>
        <end position="175"/>
    </location>
</feature>
<dbReference type="Pfam" id="PF13561">
    <property type="entry name" value="adh_short_C2"/>
    <property type="match status" value="1"/>
</dbReference>
<dbReference type="GO" id="GO:0048038">
    <property type="term" value="F:quinone binding"/>
    <property type="evidence" value="ECO:0007669"/>
    <property type="project" value="TreeGrafter"/>
</dbReference>
<dbReference type="GO" id="GO:0016616">
    <property type="term" value="F:oxidoreductase activity, acting on the CH-OH group of donors, NAD or NADP as acceptor"/>
    <property type="evidence" value="ECO:0007669"/>
    <property type="project" value="TreeGrafter"/>
</dbReference>
<dbReference type="PROSITE" id="PS00061">
    <property type="entry name" value="ADH_SHORT"/>
    <property type="match status" value="1"/>
</dbReference>
<dbReference type="InterPro" id="IPR002347">
    <property type="entry name" value="SDR_fam"/>
</dbReference>
<proteinExistence type="inferred from homology"/>
<dbReference type="CDD" id="cd05233">
    <property type="entry name" value="SDR_c"/>
    <property type="match status" value="1"/>
</dbReference>
<keyword evidence="2" id="KW-0560">Oxidoreductase</keyword>
<protein>
    <submittedName>
        <fullName evidence="4">NAD(P)-dependent dehydrogenase, short-chain alcohol dehydrogenase family</fullName>
    </submittedName>
</protein>
<dbReference type="PANTHER" id="PTHR42760:SF122">
    <property type="entry name" value="NAD(P)-BINDING PROTEIN"/>
    <property type="match status" value="1"/>
</dbReference>
<dbReference type="InterPro" id="IPR057326">
    <property type="entry name" value="KR_dom"/>
</dbReference>
<dbReference type="GeneID" id="82878421"/>
<reference evidence="5" key="1">
    <citation type="submission" date="2017-03" db="EMBL/GenBank/DDBJ databases">
        <authorList>
            <person name="Monnet C."/>
        </authorList>
    </citation>
    <scope>NUCLEOTIDE SEQUENCE [LARGE SCALE GENOMIC DNA]</scope>
    <source>
        <strain evidence="5">P10</strain>
    </source>
</reference>
<comment type="similarity">
    <text evidence="1">Belongs to the short-chain dehydrogenases/reductases (SDR) family.</text>
</comment>
<evidence type="ECO:0000256" key="1">
    <source>
        <dbReference type="ARBA" id="ARBA00006484"/>
    </source>
</evidence>
<dbReference type="Gene3D" id="3.40.50.720">
    <property type="entry name" value="NAD(P)-binding Rossmann-like Domain"/>
    <property type="match status" value="1"/>
</dbReference>
<evidence type="ECO:0000313" key="4">
    <source>
        <dbReference type="EMBL" id="SMX69850.1"/>
    </source>
</evidence>
<dbReference type="GO" id="GO:0006633">
    <property type="term" value="P:fatty acid biosynthetic process"/>
    <property type="evidence" value="ECO:0007669"/>
    <property type="project" value="TreeGrafter"/>
</dbReference>
<dbReference type="InterPro" id="IPR020904">
    <property type="entry name" value="Sc_DH/Rdtase_CS"/>
</dbReference>
<dbReference type="EMBL" id="FXZE01000002">
    <property type="protein sequence ID" value="SMX69850.1"/>
    <property type="molecule type" value="Genomic_DNA"/>
</dbReference>
<dbReference type="SMART" id="SM00822">
    <property type="entry name" value="PKS_KR"/>
    <property type="match status" value="1"/>
</dbReference>
<dbReference type="FunFam" id="3.40.50.720:FF:000084">
    <property type="entry name" value="Short-chain dehydrogenase reductase"/>
    <property type="match status" value="1"/>
</dbReference>
<dbReference type="PRINTS" id="PR00080">
    <property type="entry name" value="SDRFAMILY"/>
</dbReference>
<dbReference type="RefSeq" id="WP_009885401.1">
    <property type="nucleotide sequence ID" value="NZ_FXZE01000002.1"/>
</dbReference>
<keyword evidence="5" id="KW-1185">Reference proteome</keyword>
<dbReference type="PANTHER" id="PTHR42760">
    <property type="entry name" value="SHORT-CHAIN DEHYDROGENASES/REDUCTASES FAMILY MEMBER"/>
    <property type="match status" value="1"/>
</dbReference>
<evidence type="ECO:0000313" key="5">
    <source>
        <dbReference type="Proteomes" id="UP000234342"/>
    </source>
</evidence>
<name>A0A2H1I414_9MICO</name>
<dbReference type="InterPro" id="IPR036291">
    <property type="entry name" value="NAD(P)-bd_dom_sf"/>
</dbReference>